<dbReference type="EMBL" id="JADIIL010000034">
    <property type="protein sequence ID" value="MBF4475628.1"/>
    <property type="molecule type" value="Genomic_DNA"/>
</dbReference>
<evidence type="ECO:0000256" key="1">
    <source>
        <dbReference type="SAM" id="Phobius"/>
    </source>
</evidence>
<proteinExistence type="predicted"/>
<evidence type="ECO:0000313" key="3">
    <source>
        <dbReference type="Proteomes" id="UP000606900"/>
    </source>
</evidence>
<dbReference type="RefSeq" id="WP_048072187.1">
    <property type="nucleotide sequence ID" value="NZ_CP006933.1"/>
</dbReference>
<sequence>MEKVRMLWVSIVIIIAVYGLISGYLHPFEAYGTDNGFSYKSDYLSFSHNFLYDFAHINKMDHSYNSSYNYSYIVSAKFLNGDQVIVYKPVDTNLSAYEKAQQLEPKNTGNHSADYTVETIQIANATGYKIDSLNYYSGFRDGEFVSESIDIVFVKNGKLYKITFLSQEKGHLNQNKADMDKIVNSFTVY</sequence>
<protein>
    <submittedName>
        <fullName evidence="2">Uncharacterized protein</fullName>
    </submittedName>
</protein>
<dbReference type="AlphaFoldDB" id="A0A843AP72"/>
<feature type="transmembrane region" description="Helical" evidence="1">
    <location>
        <begin position="7"/>
        <end position="25"/>
    </location>
</feature>
<gene>
    <name evidence="2" type="ORF">ISP06_09225</name>
</gene>
<dbReference type="Proteomes" id="UP000606900">
    <property type="component" value="Unassembled WGS sequence"/>
</dbReference>
<reference evidence="2" key="1">
    <citation type="submission" date="2020-10" db="EMBL/GenBank/DDBJ databases">
        <title>Dehalococcoides mccartyi of a TCE/Cr reducing biochatode.</title>
        <authorList>
            <person name="Matturro B."/>
        </authorList>
    </citation>
    <scope>NUCLEOTIDE SEQUENCE</scope>
    <source>
        <strain evidence="2">Bin2</strain>
    </source>
</reference>
<keyword evidence="1" id="KW-0472">Membrane</keyword>
<organism evidence="2 3">
    <name type="scientific">Methanobacterium formicicum</name>
    <dbReference type="NCBI Taxonomy" id="2162"/>
    <lineage>
        <taxon>Archaea</taxon>
        <taxon>Methanobacteriati</taxon>
        <taxon>Methanobacteriota</taxon>
        <taxon>Methanomada group</taxon>
        <taxon>Methanobacteria</taxon>
        <taxon>Methanobacteriales</taxon>
        <taxon>Methanobacteriaceae</taxon>
        <taxon>Methanobacterium</taxon>
    </lineage>
</organism>
<keyword evidence="1" id="KW-0812">Transmembrane</keyword>
<accession>A0A843AP72</accession>
<name>A0A843AP72_METFO</name>
<evidence type="ECO:0000313" key="2">
    <source>
        <dbReference type="EMBL" id="MBF4475628.1"/>
    </source>
</evidence>
<comment type="caution">
    <text evidence="2">The sequence shown here is derived from an EMBL/GenBank/DDBJ whole genome shotgun (WGS) entry which is preliminary data.</text>
</comment>
<keyword evidence="1" id="KW-1133">Transmembrane helix</keyword>
<dbReference type="GeneID" id="26739844"/>
<dbReference type="OrthoDB" id="374729at2157"/>